<protein>
    <recommendedName>
        <fullName evidence="6">rRNA methyltransferase 2, mitochondrial</fullName>
    </recommendedName>
</protein>
<evidence type="ECO:0000256" key="5">
    <source>
        <dbReference type="ARBA" id="ARBA00022691"/>
    </source>
</evidence>
<accession>A0A7S2E838</accession>
<dbReference type="PANTHER" id="PTHR10920">
    <property type="entry name" value="RIBOSOMAL RNA METHYLTRANSFERASE"/>
    <property type="match status" value="1"/>
</dbReference>
<feature type="region of interest" description="Disordered" evidence="7">
    <location>
        <begin position="62"/>
        <end position="81"/>
    </location>
</feature>
<keyword evidence="5" id="KW-0949">S-adenosyl-L-methionine</keyword>
<feature type="compositionally biased region" description="Polar residues" evidence="7">
    <location>
        <begin position="71"/>
        <end position="80"/>
    </location>
</feature>
<dbReference type="EMBL" id="HBGN01009722">
    <property type="protein sequence ID" value="CAD9320937.1"/>
    <property type="molecule type" value="Transcribed_RNA"/>
</dbReference>
<name>A0A7S2E838_9STRA</name>
<dbReference type="InterPro" id="IPR029063">
    <property type="entry name" value="SAM-dependent_MTases_sf"/>
</dbReference>
<evidence type="ECO:0000259" key="8">
    <source>
        <dbReference type="Pfam" id="PF01728"/>
    </source>
</evidence>
<organism evidence="9">
    <name type="scientific">Ditylum brightwellii</name>
    <dbReference type="NCBI Taxonomy" id="49249"/>
    <lineage>
        <taxon>Eukaryota</taxon>
        <taxon>Sar</taxon>
        <taxon>Stramenopiles</taxon>
        <taxon>Ochrophyta</taxon>
        <taxon>Bacillariophyta</taxon>
        <taxon>Mediophyceae</taxon>
        <taxon>Lithodesmiophycidae</taxon>
        <taxon>Lithodesmiales</taxon>
        <taxon>Lithodesmiaceae</taxon>
        <taxon>Ditylum</taxon>
    </lineage>
</organism>
<reference evidence="9" key="1">
    <citation type="submission" date="2021-01" db="EMBL/GenBank/DDBJ databases">
        <authorList>
            <person name="Corre E."/>
            <person name="Pelletier E."/>
            <person name="Niang G."/>
            <person name="Scheremetjew M."/>
            <person name="Finn R."/>
            <person name="Kale V."/>
            <person name="Holt S."/>
            <person name="Cochrane G."/>
            <person name="Meng A."/>
            <person name="Brown T."/>
            <person name="Cohen L."/>
        </authorList>
    </citation>
    <scope>NUCLEOTIDE SEQUENCE</scope>
    <source>
        <strain evidence="9">Pop2</strain>
    </source>
</reference>
<evidence type="ECO:0000256" key="1">
    <source>
        <dbReference type="ARBA" id="ARBA00009258"/>
    </source>
</evidence>
<dbReference type="HAMAP" id="MF_01547">
    <property type="entry name" value="RNA_methyltr_E"/>
    <property type="match status" value="1"/>
</dbReference>
<keyword evidence="3" id="KW-0489">Methyltransferase</keyword>
<dbReference type="InterPro" id="IPR015507">
    <property type="entry name" value="rRNA-MeTfrase_E"/>
</dbReference>
<dbReference type="AlphaFoldDB" id="A0A7S2E838"/>
<proteinExistence type="inferred from homology"/>
<evidence type="ECO:0000256" key="7">
    <source>
        <dbReference type="SAM" id="MobiDB-lite"/>
    </source>
</evidence>
<dbReference type="CDD" id="cd02440">
    <property type="entry name" value="AdoMet_MTases"/>
    <property type="match status" value="1"/>
</dbReference>
<dbReference type="InterPro" id="IPR002877">
    <property type="entry name" value="RNA_MeTrfase_FtsJ_dom"/>
</dbReference>
<feature type="domain" description="Ribosomal RNA methyltransferase FtsJ" evidence="8">
    <location>
        <begin position="103"/>
        <end position="354"/>
    </location>
</feature>
<feature type="compositionally biased region" description="Basic residues" evidence="7">
    <location>
        <begin position="121"/>
        <end position="130"/>
    </location>
</feature>
<dbReference type="Pfam" id="PF01728">
    <property type="entry name" value="FtsJ"/>
    <property type="match status" value="1"/>
</dbReference>
<dbReference type="PANTHER" id="PTHR10920:SF18">
    <property type="entry name" value="RRNA METHYLTRANSFERASE 2, MITOCHONDRIAL"/>
    <property type="match status" value="1"/>
</dbReference>
<evidence type="ECO:0000256" key="3">
    <source>
        <dbReference type="ARBA" id="ARBA00022603"/>
    </source>
</evidence>
<gene>
    <name evidence="9" type="ORF">DBRI1063_LOCUS6222</name>
</gene>
<evidence type="ECO:0000313" key="9">
    <source>
        <dbReference type="EMBL" id="CAD9320937.1"/>
    </source>
</evidence>
<evidence type="ECO:0000256" key="4">
    <source>
        <dbReference type="ARBA" id="ARBA00022679"/>
    </source>
</evidence>
<sequence>MQDVSASIFRRCYYHHRHYIVHSQEFYTCSLFPSIKITTFSLPSHHHQQQWTRLKTSFCSKKGHARRGTKKQTGGNTPSSKAWLLRQSKDEYAHRARKEGSPSRAIYKLEQIEKMLLERHRKRQNQKKGGRGSDESNRKHLFQTGNVVVDLGAAPGGWSMYASSQVRQNGMVIAVDLLPLDERALHQNGQQQASSVHAIQGDFKSIQVKNDIFSILMMHHAQKRALPDPAVDVVMSDMAANFTGDKKTDALKTMSLCEEALSFAIGLSNFHDTTITHHSIPTSSDEPSNFATIAGSSGILRPGGTFLCKFFSCGKEDEYDLMEAARRCFTQIDVLKPPASRRESAEQYLLATGYKGLA</sequence>
<dbReference type="SUPFAM" id="SSF53335">
    <property type="entry name" value="S-adenosyl-L-methionine-dependent methyltransferases"/>
    <property type="match status" value="1"/>
</dbReference>
<evidence type="ECO:0000256" key="6">
    <source>
        <dbReference type="ARBA" id="ARBA00041184"/>
    </source>
</evidence>
<dbReference type="InterPro" id="IPR050082">
    <property type="entry name" value="RNA_methyltr_RlmE"/>
</dbReference>
<comment type="similarity">
    <text evidence="1">Belongs to the class I-like SAM-binding methyltransferase superfamily. RNA methyltransferase RlmE family.</text>
</comment>
<keyword evidence="4" id="KW-0808">Transferase</keyword>
<dbReference type="GO" id="GO:0008650">
    <property type="term" value="F:rRNA (uridine-2'-O-)-methyltransferase activity"/>
    <property type="evidence" value="ECO:0007669"/>
    <property type="project" value="TreeGrafter"/>
</dbReference>
<dbReference type="Gene3D" id="3.40.50.150">
    <property type="entry name" value="Vaccinia Virus protein VP39"/>
    <property type="match status" value="1"/>
</dbReference>
<keyword evidence="2" id="KW-0698">rRNA processing</keyword>
<evidence type="ECO:0000256" key="2">
    <source>
        <dbReference type="ARBA" id="ARBA00022552"/>
    </source>
</evidence>
<feature type="region of interest" description="Disordered" evidence="7">
    <location>
        <begin position="121"/>
        <end position="140"/>
    </location>
</feature>